<dbReference type="InterPro" id="IPR009050">
    <property type="entry name" value="Globin-like_sf"/>
</dbReference>
<evidence type="ECO:0000313" key="2">
    <source>
        <dbReference type="Proteomes" id="UP000005824"/>
    </source>
</evidence>
<evidence type="ECO:0000313" key="1">
    <source>
        <dbReference type="EMBL" id="EDY19563.1"/>
    </source>
</evidence>
<organism evidence="1 2">
    <name type="scientific">Chthoniobacter flavus Ellin428</name>
    <dbReference type="NCBI Taxonomy" id="497964"/>
    <lineage>
        <taxon>Bacteria</taxon>
        <taxon>Pseudomonadati</taxon>
        <taxon>Verrucomicrobiota</taxon>
        <taxon>Spartobacteria</taxon>
        <taxon>Chthoniobacterales</taxon>
        <taxon>Chthoniobacteraceae</taxon>
        <taxon>Chthoniobacter</taxon>
    </lineage>
</organism>
<reference evidence="1 2" key="1">
    <citation type="journal article" date="2011" name="J. Bacteriol.">
        <title>Genome sequence of Chthoniobacter flavus Ellin428, an aerobic heterotrophic soil bacterium.</title>
        <authorList>
            <person name="Kant R."/>
            <person name="van Passel M.W."/>
            <person name="Palva A."/>
            <person name="Lucas S."/>
            <person name="Lapidus A."/>
            <person name="Glavina Del Rio T."/>
            <person name="Dalin E."/>
            <person name="Tice H."/>
            <person name="Bruce D."/>
            <person name="Goodwin L."/>
            <person name="Pitluck S."/>
            <person name="Larimer F.W."/>
            <person name="Land M.L."/>
            <person name="Hauser L."/>
            <person name="Sangwan P."/>
            <person name="de Vos W.M."/>
            <person name="Janssen P.H."/>
            <person name="Smidt H."/>
        </authorList>
    </citation>
    <scope>NUCLEOTIDE SEQUENCE [LARGE SCALE GENOMIC DNA]</scope>
    <source>
        <strain evidence="1 2">Ellin428</strain>
    </source>
</reference>
<dbReference type="GO" id="GO:0019825">
    <property type="term" value="F:oxygen binding"/>
    <property type="evidence" value="ECO:0007669"/>
    <property type="project" value="InterPro"/>
</dbReference>
<dbReference type="Proteomes" id="UP000005824">
    <property type="component" value="Unassembled WGS sequence"/>
</dbReference>
<gene>
    <name evidence="1" type="ORF">CfE428DRAFT_2739</name>
</gene>
<dbReference type="AlphaFoldDB" id="B4D1F1"/>
<dbReference type="SUPFAM" id="SSF46458">
    <property type="entry name" value="Globin-like"/>
    <property type="match status" value="1"/>
</dbReference>
<dbReference type="STRING" id="497964.CfE428DRAFT_2739"/>
<proteinExistence type="predicted"/>
<keyword evidence="2" id="KW-1185">Reference proteome</keyword>
<dbReference type="EMBL" id="ABVL01000007">
    <property type="protein sequence ID" value="EDY19563.1"/>
    <property type="molecule type" value="Genomic_DNA"/>
</dbReference>
<dbReference type="Gene3D" id="1.10.490.10">
    <property type="entry name" value="Globins"/>
    <property type="match status" value="1"/>
</dbReference>
<dbReference type="InterPro" id="IPR012292">
    <property type="entry name" value="Globin/Proto"/>
</dbReference>
<dbReference type="GO" id="GO:0020037">
    <property type="term" value="F:heme binding"/>
    <property type="evidence" value="ECO:0007669"/>
    <property type="project" value="InterPro"/>
</dbReference>
<accession>B4D1F1</accession>
<dbReference type="CDD" id="cd08916">
    <property type="entry name" value="TrHb3_P"/>
    <property type="match status" value="1"/>
</dbReference>
<comment type="caution">
    <text evidence="1">The sequence shown here is derived from an EMBL/GenBank/DDBJ whole genome shotgun (WGS) entry which is preliminary data.</text>
</comment>
<name>B4D1F1_9BACT</name>
<protein>
    <submittedName>
        <fullName evidence="1">Hemoglobin-like protein</fullName>
    </submittedName>
</protein>
<dbReference type="eggNOG" id="COG2346">
    <property type="taxonomic scope" value="Bacteria"/>
</dbReference>
<dbReference type="RefSeq" id="WP_006980064.1">
    <property type="nucleotide sequence ID" value="NZ_ABVL01000007.1"/>
</dbReference>
<dbReference type="InParanoid" id="B4D1F1"/>
<sequence length="162" mass="18166">MSLENQPPPSSLPDLTGRADIERLVDTFYGKVRQDELIGFIFNDVARTDWAAHLPKMYAFWETVLFRTGNFSGNPLATHARLVPLTTMGPPQFERWLALFTATVDELFAGEKANLLKASAADIANVLHTKINKLPPTPFDFSQLTPEQRAHYASQKPKQITP</sequence>